<dbReference type="InterPro" id="IPR036909">
    <property type="entry name" value="Cyt_c-like_dom_sf"/>
</dbReference>
<protein>
    <recommendedName>
        <fullName evidence="2">Cytochrome C</fullName>
    </recommendedName>
</protein>
<dbReference type="AlphaFoldDB" id="A0A381T4G1"/>
<dbReference type="EMBL" id="UINC01003708">
    <property type="protein sequence ID" value="SVA08603.1"/>
    <property type="molecule type" value="Genomic_DNA"/>
</dbReference>
<evidence type="ECO:0000313" key="1">
    <source>
        <dbReference type="EMBL" id="SVA08603.1"/>
    </source>
</evidence>
<proteinExistence type="predicted"/>
<sequence>MPLSCLVRLLTQILCFALFLGIASCASVSHQSMPEEGSTELGLLKKKCTICHGLPHPKRHTASEWDNLLIMMTERMNEKNISYTSVEMTQIKSYLQRNAR</sequence>
<organism evidence="1">
    <name type="scientific">marine metagenome</name>
    <dbReference type="NCBI Taxonomy" id="408172"/>
    <lineage>
        <taxon>unclassified sequences</taxon>
        <taxon>metagenomes</taxon>
        <taxon>ecological metagenomes</taxon>
    </lineage>
</organism>
<dbReference type="Gene3D" id="1.10.760.10">
    <property type="entry name" value="Cytochrome c-like domain"/>
    <property type="match status" value="1"/>
</dbReference>
<name>A0A381T4G1_9ZZZZ</name>
<dbReference type="GO" id="GO:0009055">
    <property type="term" value="F:electron transfer activity"/>
    <property type="evidence" value="ECO:0007669"/>
    <property type="project" value="InterPro"/>
</dbReference>
<reference evidence="1" key="1">
    <citation type="submission" date="2018-05" db="EMBL/GenBank/DDBJ databases">
        <authorList>
            <person name="Lanie J.A."/>
            <person name="Ng W.-L."/>
            <person name="Kazmierczak K.M."/>
            <person name="Andrzejewski T.M."/>
            <person name="Davidsen T.M."/>
            <person name="Wayne K.J."/>
            <person name="Tettelin H."/>
            <person name="Glass J.I."/>
            <person name="Rusch D."/>
            <person name="Podicherti R."/>
            <person name="Tsui H.-C.T."/>
            <person name="Winkler M.E."/>
        </authorList>
    </citation>
    <scope>NUCLEOTIDE SEQUENCE</scope>
</reference>
<evidence type="ECO:0008006" key="2">
    <source>
        <dbReference type="Google" id="ProtNLM"/>
    </source>
</evidence>
<dbReference type="GO" id="GO:0020037">
    <property type="term" value="F:heme binding"/>
    <property type="evidence" value="ECO:0007669"/>
    <property type="project" value="InterPro"/>
</dbReference>
<accession>A0A381T4G1</accession>
<gene>
    <name evidence="1" type="ORF">METZ01_LOCUS61457</name>
</gene>